<keyword evidence="2" id="KW-1185">Reference proteome</keyword>
<dbReference type="AlphaFoldDB" id="A0A2T9XY41"/>
<dbReference type="Proteomes" id="UP000245383">
    <property type="component" value="Unassembled WGS sequence"/>
</dbReference>
<sequence>SSIIHQLQKSDDVNILSDDIFEQFALIGYSIKNLFSTGIELVAPNNKNPNENPRTPNKQLKCAALFVQYLKEVDYPTSPADGKSYIEYTSHKWSDPL</sequence>
<protein>
    <submittedName>
        <fullName evidence="1">Uncharacterized protein</fullName>
    </submittedName>
</protein>
<comment type="caution">
    <text evidence="1">The sequence shown here is derived from an EMBL/GenBank/DDBJ whole genome shotgun (WGS) entry which is preliminary data.</text>
</comment>
<evidence type="ECO:0000313" key="1">
    <source>
        <dbReference type="EMBL" id="PVU84998.1"/>
    </source>
</evidence>
<accession>A0A2T9XY41</accession>
<evidence type="ECO:0000313" key="2">
    <source>
        <dbReference type="Proteomes" id="UP000245383"/>
    </source>
</evidence>
<proteinExistence type="predicted"/>
<feature type="non-terminal residue" evidence="1">
    <location>
        <position position="1"/>
    </location>
</feature>
<dbReference type="EMBL" id="MBFR01000964">
    <property type="protein sequence ID" value="PVU84998.1"/>
    <property type="molecule type" value="Genomic_DNA"/>
</dbReference>
<gene>
    <name evidence="1" type="ORF">BB561_007000</name>
</gene>
<reference evidence="1 2" key="1">
    <citation type="journal article" date="2018" name="MBio">
        <title>Comparative Genomics Reveals the Core Gene Toolbox for the Fungus-Insect Symbiosis.</title>
        <authorList>
            <person name="Wang Y."/>
            <person name="Stata M."/>
            <person name="Wang W."/>
            <person name="Stajich J.E."/>
            <person name="White M.M."/>
            <person name="Moncalvo J.M."/>
        </authorList>
    </citation>
    <scope>NUCLEOTIDE SEQUENCE [LARGE SCALE GENOMIC DNA]</scope>
    <source>
        <strain evidence="1 2">SWE-8-4</strain>
    </source>
</reference>
<organism evidence="1 2">
    <name type="scientific">Smittium simulii</name>
    <dbReference type="NCBI Taxonomy" id="133385"/>
    <lineage>
        <taxon>Eukaryota</taxon>
        <taxon>Fungi</taxon>
        <taxon>Fungi incertae sedis</taxon>
        <taxon>Zoopagomycota</taxon>
        <taxon>Kickxellomycotina</taxon>
        <taxon>Harpellomycetes</taxon>
        <taxon>Harpellales</taxon>
        <taxon>Legeriomycetaceae</taxon>
        <taxon>Smittium</taxon>
    </lineage>
</organism>
<name>A0A2T9XY41_9FUNG</name>